<dbReference type="InterPro" id="IPR036179">
    <property type="entry name" value="Ig-like_dom_sf"/>
</dbReference>
<proteinExistence type="predicted"/>
<dbReference type="AlphaFoldDB" id="A0A5B7D475"/>
<comment type="caution">
    <text evidence="2">The sequence shown here is derived from an EMBL/GenBank/DDBJ whole genome shotgun (WGS) entry which is preliminary data.</text>
</comment>
<dbReference type="Proteomes" id="UP000324222">
    <property type="component" value="Unassembled WGS sequence"/>
</dbReference>
<dbReference type="SMART" id="SM00409">
    <property type="entry name" value="IG"/>
    <property type="match status" value="1"/>
</dbReference>
<dbReference type="InterPro" id="IPR007110">
    <property type="entry name" value="Ig-like_dom"/>
</dbReference>
<dbReference type="OrthoDB" id="10055367at2759"/>
<dbReference type="Pfam" id="PF13895">
    <property type="entry name" value="Ig_2"/>
    <property type="match status" value="1"/>
</dbReference>
<sequence length="121" mass="13333">MVAVYGGRGPQTSNIQIRSIPSVVRRGENVELLCEVENEPDAAISWQRVDGDLPYGAESYGSILRIPSIQGGGIYMCSATTRQGIFDERFGLVIQEEFKRIVKLFIVNNISHSTSEVGKSK</sequence>
<dbReference type="EMBL" id="VSRR010000480">
    <property type="protein sequence ID" value="MPC16121.1"/>
    <property type="molecule type" value="Genomic_DNA"/>
</dbReference>
<gene>
    <name evidence="2" type="primary">Hspg2_2</name>
    <name evidence="2" type="ORF">E2C01_008940</name>
</gene>
<dbReference type="Gene3D" id="2.60.40.10">
    <property type="entry name" value="Immunoglobulins"/>
    <property type="match status" value="1"/>
</dbReference>
<reference evidence="2 3" key="1">
    <citation type="submission" date="2019-05" db="EMBL/GenBank/DDBJ databases">
        <title>Another draft genome of Portunus trituberculatus and its Hox gene families provides insights of decapod evolution.</title>
        <authorList>
            <person name="Jeong J.-H."/>
            <person name="Song I."/>
            <person name="Kim S."/>
            <person name="Choi T."/>
            <person name="Kim D."/>
            <person name="Ryu S."/>
            <person name="Kim W."/>
        </authorList>
    </citation>
    <scope>NUCLEOTIDE SEQUENCE [LARGE SCALE GENOMIC DNA]</scope>
    <source>
        <tissue evidence="2">Muscle</tissue>
    </source>
</reference>
<evidence type="ECO:0000313" key="3">
    <source>
        <dbReference type="Proteomes" id="UP000324222"/>
    </source>
</evidence>
<dbReference type="SUPFAM" id="SSF48726">
    <property type="entry name" value="Immunoglobulin"/>
    <property type="match status" value="1"/>
</dbReference>
<dbReference type="InterPro" id="IPR003598">
    <property type="entry name" value="Ig_sub2"/>
</dbReference>
<organism evidence="2 3">
    <name type="scientific">Portunus trituberculatus</name>
    <name type="common">Swimming crab</name>
    <name type="synonym">Neptunus trituberculatus</name>
    <dbReference type="NCBI Taxonomy" id="210409"/>
    <lineage>
        <taxon>Eukaryota</taxon>
        <taxon>Metazoa</taxon>
        <taxon>Ecdysozoa</taxon>
        <taxon>Arthropoda</taxon>
        <taxon>Crustacea</taxon>
        <taxon>Multicrustacea</taxon>
        <taxon>Malacostraca</taxon>
        <taxon>Eumalacostraca</taxon>
        <taxon>Eucarida</taxon>
        <taxon>Decapoda</taxon>
        <taxon>Pleocyemata</taxon>
        <taxon>Brachyura</taxon>
        <taxon>Eubrachyura</taxon>
        <taxon>Portunoidea</taxon>
        <taxon>Portunidae</taxon>
        <taxon>Portuninae</taxon>
        <taxon>Portunus</taxon>
    </lineage>
</organism>
<accession>A0A5B7D475</accession>
<dbReference type="SMART" id="SM00408">
    <property type="entry name" value="IGc2"/>
    <property type="match status" value="1"/>
</dbReference>
<name>A0A5B7D475_PORTR</name>
<feature type="domain" description="Ig-like" evidence="1">
    <location>
        <begin position="10"/>
        <end position="80"/>
    </location>
</feature>
<protein>
    <submittedName>
        <fullName evidence="2">Basement membrane-specific heparan sulfate proteoglycan core protein</fullName>
    </submittedName>
</protein>
<evidence type="ECO:0000259" key="1">
    <source>
        <dbReference type="PROSITE" id="PS50835"/>
    </source>
</evidence>
<evidence type="ECO:0000313" key="2">
    <source>
        <dbReference type="EMBL" id="MPC16121.1"/>
    </source>
</evidence>
<dbReference type="InterPro" id="IPR003599">
    <property type="entry name" value="Ig_sub"/>
</dbReference>
<dbReference type="PROSITE" id="PS50835">
    <property type="entry name" value="IG_LIKE"/>
    <property type="match status" value="1"/>
</dbReference>
<dbReference type="InterPro" id="IPR013783">
    <property type="entry name" value="Ig-like_fold"/>
</dbReference>
<keyword evidence="3" id="KW-1185">Reference proteome</keyword>